<keyword evidence="4" id="KW-0812">Transmembrane</keyword>
<keyword evidence="7" id="KW-0999">Mitochondrion inner membrane</keyword>
<organism evidence="21 22">
    <name type="scientific">Biomphalaria glabrata</name>
    <name type="common">Bloodfluke planorb</name>
    <name type="synonym">Freshwater snail</name>
    <dbReference type="NCBI Taxonomy" id="6526"/>
    <lineage>
        <taxon>Eukaryota</taxon>
        <taxon>Metazoa</taxon>
        <taxon>Spiralia</taxon>
        <taxon>Lophotrochozoa</taxon>
        <taxon>Mollusca</taxon>
        <taxon>Gastropoda</taxon>
        <taxon>Heterobranchia</taxon>
        <taxon>Euthyneura</taxon>
        <taxon>Panpulmonata</taxon>
        <taxon>Hygrophila</taxon>
        <taxon>Lymnaeoidea</taxon>
        <taxon>Planorbidae</taxon>
        <taxon>Biomphalaria</taxon>
    </lineage>
</organism>
<dbReference type="AlphaFoldDB" id="A0A9W2YLV1"/>
<evidence type="ECO:0000256" key="19">
    <source>
        <dbReference type="SAM" id="Coils"/>
    </source>
</evidence>
<dbReference type="EC" id="3.6.5.5" evidence="3"/>
<keyword evidence="21" id="KW-1185">Reference proteome</keyword>
<sequence>MSVALYGRFGTGFRHLIKVKEKAECSGYLIYSCKVKGTVAHKHYLSRCSLHRNGDLSMEQLRQLHIHHSNRLTIAGTKYVLRPLLRPDGTFNTNNKRQITMLVRVVGRLLKIRYLVLFGGASGGYAASQQVEKIKGYIPDTEWMKDYIPDMDKLKDSLPDWRSWEIRERTASTYWGLRNQVNEMLPEKGWLKSKLEHLPRVQPKLLEWKEKLKAGLPYDFSTTIIEGLQSVGVLTNAHAQESDAVAFNLTTAKSALASASAEKVENQDKDDSNAKVTRQKIQEEVMDIQLRYQKEIERLEKDNRELRKQLLLRDQKFGGKTRAMKKSLIDMYSEVLVDSDVLFQKSLIDMYSEVLDELNQFDSSYSTQDNLPRVVVVGDQSSGKTSVLEMIAQARIFPRGSGQMMTRSPVKVTLSEGPYHVAQFRDSAREFDLTKESDLAALRKEVELRMKASVQAGHTVSNKCISMSVKGPGLQRMVLVDLPGIISTVTTEMSPDTRDSIKQMCRQYMENPNSIILCIQDGSLDAERSNVTDLVSSMDPTGKRTIFVLTKVDLAETSLYDPERIKSILDGRLFPMKALGYFAVITGKGNNNDSISAIKQYEETFFRNSKLFKDGVLKPTQMTTQNLSLAVAETFWKMVKETVEQQADAFKATRFNLETEWKNAFPRIRELDREELFEKCKGEILDEIINLSQVTPKEWEGAFYKKLWEKTGSYIIENVYLPAAQSKDTGAFNTAVDIKLRQWADVQLPKKCVEIGWDTLHEQFTNLLEQSKKSKDYDQVFDMLKSAVVQMTKTKHDWESKAEDSLRVMQLNTLEDRSVHDKEQWDKAAKFMEDTMKERLAITDSELEVITGPNLVKQWVKWTKRTEEHVKASAVKTELEKLLNVDPTHSSHLAPDELTTVRRNLLNQSFDVDADKIRETWYYVYRKHFYKRAVQQAIDCRKGFYYYQRGFQDQELNCNAVVLFWRLQRMLQVTSNALRQQVVNNEARRLERITKDVLDEIGDDKKLLESLLTGRRVLLAEELKKVRHIQDKLEEFIQALNKEK</sequence>
<dbReference type="SUPFAM" id="SSF52540">
    <property type="entry name" value="P-loop containing nucleoside triphosphate hydrolases"/>
    <property type="match status" value="1"/>
</dbReference>
<evidence type="ECO:0000256" key="6">
    <source>
        <dbReference type="ARBA" id="ARBA00022741"/>
    </source>
</evidence>
<name>A0A9W2YLV1_BIOGL</name>
<keyword evidence="10" id="KW-1133">Transmembrane helix</keyword>
<protein>
    <recommendedName>
        <fullName evidence="17">Dynamin-like GTPase OPA1, mitochondrial</fullName>
        <ecNumber evidence="3">3.6.5.5</ecNumber>
    </recommendedName>
</protein>
<evidence type="ECO:0000256" key="18">
    <source>
        <dbReference type="ARBA" id="ARBA00048040"/>
    </source>
</evidence>
<dbReference type="InterPro" id="IPR022812">
    <property type="entry name" value="Dynamin"/>
</dbReference>
<dbReference type="RefSeq" id="XP_055863704.1">
    <property type="nucleotide sequence ID" value="XM_056007729.1"/>
</dbReference>
<dbReference type="GO" id="GO:0003924">
    <property type="term" value="F:GTPase activity"/>
    <property type="evidence" value="ECO:0007669"/>
    <property type="project" value="InterPro"/>
</dbReference>
<dbReference type="GO" id="GO:0005874">
    <property type="term" value="C:microtubule"/>
    <property type="evidence" value="ECO:0007669"/>
    <property type="project" value="TreeGrafter"/>
</dbReference>
<evidence type="ECO:0000256" key="13">
    <source>
        <dbReference type="ARBA" id="ARBA00023128"/>
    </source>
</evidence>
<dbReference type="InterPro" id="IPR027417">
    <property type="entry name" value="P-loop_NTPase"/>
</dbReference>
<accession>A0A9W2YLV1</accession>
<keyword evidence="9" id="KW-0809">Transit peptide</keyword>
<dbReference type="GO" id="GO:0005525">
    <property type="term" value="F:GTP binding"/>
    <property type="evidence" value="ECO:0007669"/>
    <property type="project" value="UniProtKB-KW"/>
</dbReference>
<dbReference type="Pfam" id="PF00350">
    <property type="entry name" value="Dynamin_N"/>
    <property type="match status" value="1"/>
</dbReference>
<evidence type="ECO:0000256" key="2">
    <source>
        <dbReference type="ARBA" id="ARBA00004569"/>
    </source>
</evidence>
<evidence type="ECO:0000256" key="16">
    <source>
        <dbReference type="ARBA" id="ARBA00023157"/>
    </source>
</evidence>
<evidence type="ECO:0000256" key="8">
    <source>
        <dbReference type="ARBA" id="ARBA00022801"/>
    </source>
</evidence>
<dbReference type="InterPro" id="IPR001401">
    <property type="entry name" value="Dynamin_GTPase"/>
</dbReference>
<evidence type="ECO:0000256" key="9">
    <source>
        <dbReference type="ARBA" id="ARBA00022946"/>
    </source>
</evidence>
<dbReference type="CDD" id="cd08771">
    <property type="entry name" value="DLP_1"/>
    <property type="match status" value="1"/>
</dbReference>
<keyword evidence="5" id="KW-0053">Apoptosis</keyword>
<dbReference type="Gene3D" id="3.40.50.300">
    <property type="entry name" value="P-loop containing nucleotide triphosphate hydrolases"/>
    <property type="match status" value="1"/>
</dbReference>
<dbReference type="PANTHER" id="PTHR11566">
    <property type="entry name" value="DYNAMIN"/>
    <property type="match status" value="1"/>
</dbReference>
<dbReference type="Proteomes" id="UP001165740">
    <property type="component" value="Chromosome 13"/>
</dbReference>
<dbReference type="SMART" id="SM00053">
    <property type="entry name" value="DYNc"/>
    <property type="match status" value="1"/>
</dbReference>
<evidence type="ECO:0000256" key="11">
    <source>
        <dbReference type="ARBA" id="ARBA00023054"/>
    </source>
</evidence>
<dbReference type="InterPro" id="IPR045063">
    <property type="entry name" value="Dynamin_N"/>
</dbReference>
<evidence type="ECO:0000313" key="21">
    <source>
        <dbReference type="Proteomes" id="UP001165740"/>
    </source>
</evidence>
<dbReference type="GO" id="GO:0008053">
    <property type="term" value="P:mitochondrial fusion"/>
    <property type="evidence" value="ECO:0007669"/>
    <property type="project" value="TreeGrafter"/>
</dbReference>
<proteinExistence type="predicted"/>
<keyword evidence="14" id="KW-0342">GTP-binding</keyword>
<comment type="subcellular location">
    <subcellularLocation>
        <location evidence="1">Mitochondrion inner membrane</location>
        <topology evidence="1">Single-pass membrane protein</topology>
    </subcellularLocation>
    <subcellularLocation>
        <location evidence="2">Mitochondrion intermembrane space</location>
    </subcellularLocation>
</comment>
<dbReference type="Pfam" id="PF19434">
    <property type="entry name" value="OPA1_C"/>
    <property type="match status" value="1"/>
</dbReference>
<evidence type="ECO:0000256" key="15">
    <source>
        <dbReference type="ARBA" id="ARBA00023136"/>
    </source>
</evidence>
<keyword evidence="11 19" id="KW-0175">Coiled coil</keyword>
<keyword evidence="16" id="KW-1015">Disulfide bond</keyword>
<keyword evidence="6" id="KW-0547">Nucleotide-binding</keyword>
<evidence type="ECO:0000256" key="7">
    <source>
        <dbReference type="ARBA" id="ARBA00022792"/>
    </source>
</evidence>
<evidence type="ECO:0000256" key="17">
    <source>
        <dbReference type="ARBA" id="ARBA00044791"/>
    </source>
</evidence>
<evidence type="ECO:0000256" key="5">
    <source>
        <dbReference type="ARBA" id="ARBA00022703"/>
    </source>
</evidence>
<gene>
    <name evidence="22" type="primary">LOC106061324</name>
</gene>
<reference evidence="22" key="1">
    <citation type="submission" date="2025-08" db="UniProtKB">
        <authorList>
            <consortium name="RefSeq"/>
        </authorList>
    </citation>
    <scope>IDENTIFICATION</scope>
</reference>
<dbReference type="GO" id="GO:0005743">
    <property type="term" value="C:mitochondrial inner membrane"/>
    <property type="evidence" value="ECO:0007669"/>
    <property type="project" value="UniProtKB-SubCell"/>
</dbReference>
<dbReference type="PRINTS" id="PR00195">
    <property type="entry name" value="DYNAMIN"/>
</dbReference>
<keyword evidence="15" id="KW-0472">Membrane</keyword>
<feature type="domain" description="Dynamin-type G" evidence="20">
    <location>
        <begin position="368"/>
        <end position="644"/>
    </location>
</feature>
<evidence type="ECO:0000259" key="20">
    <source>
        <dbReference type="PROSITE" id="PS51718"/>
    </source>
</evidence>
<feature type="coiled-coil region" evidence="19">
    <location>
        <begin position="278"/>
        <end position="316"/>
    </location>
</feature>
<evidence type="ECO:0000256" key="1">
    <source>
        <dbReference type="ARBA" id="ARBA00004434"/>
    </source>
</evidence>
<dbReference type="GeneID" id="106061324"/>
<evidence type="ECO:0000313" key="22">
    <source>
        <dbReference type="RefSeq" id="XP_055863704.1"/>
    </source>
</evidence>
<dbReference type="GO" id="GO:0005758">
    <property type="term" value="C:mitochondrial intermembrane space"/>
    <property type="evidence" value="ECO:0007669"/>
    <property type="project" value="UniProtKB-SubCell"/>
</dbReference>
<dbReference type="GO" id="GO:0008017">
    <property type="term" value="F:microtubule binding"/>
    <property type="evidence" value="ECO:0007669"/>
    <property type="project" value="TreeGrafter"/>
</dbReference>
<evidence type="ECO:0000256" key="4">
    <source>
        <dbReference type="ARBA" id="ARBA00022692"/>
    </source>
</evidence>
<evidence type="ECO:0000256" key="3">
    <source>
        <dbReference type="ARBA" id="ARBA00011980"/>
    </source>
</evidence>
<keyword evidence="12" id="KW-0446">Lipid-binding</keyword>
<dbReference type="PROSITE" id="PS51718">
    <property type="entry name" value="G_DYNAMIN_2"/>
    <property type="match status" value="1"/>
</dbReference>
<dbReference type="GO" id="GO:0000266">
    <property type="term" value="P:mitochondrial fission"/>
    <property type="evidence" value="ECO:0007669"/>
    <property type="project" value="TreeGrafter"/>
</dbReference>
<evidence type="ECO:0000256" key="10">
    <source>
        <dbReference type="ARBA" id="ARBA00022989"/>
    </source>
</evidence>
<keyword evidence="8" id="KW-0378">Hydrolase</keyword>
<dbReference type="GO" id="GO:0048312">
    <property type="term" value="P:intracellular distribution of mitochondria"/>
    <property type="evidence" value="ECO:0007669"/>
    <property type="project" value="TreeGrafter"/>
</dbReference>
<evidence type="ECO:0000256" key="14">
    <source>
        <dbReference type="ARBA" id="ARBA00023134"/>
    </source>
</evidence>
<dbReference type="PANTHER" id="PTHR11566:SF67">
    <property type="entry name" value="DYNAMIN-LIKE 120 KDA PROTEIN, MITOCHONDRIAL"/>
    <property type="match status" value="1"/>
</dbReference>
<dbReference type="InterPro" id="IPR030381">
    <property type="entry name" value="G_DYNAMIN_dom"/>
</dbReference>
<comment type="catalytic activity">
    <reaction evidence="18">
        <text>GTP + H2O = GDP + phosphate + H(+)</text>
        <dbReference type="Rhea" id="RHEA:19669"/>
        <dbReference type="ChEBI" id="CHEBI:15377"/>
        <dbReference type="ChEBI" id="CHEBI:15378"/>
        <dbReference type="ChEBI" id="CHEBI:37565"/>
        <dbReference type="ChEBI" id="CHEBI:43474"/>
        <dbReference type="ChEBI" id="CHEBI:58189"/>
        <dbReference type="EC" id="3.6.5.5"/>
    </reaction>
</comment>
<dbReference type="FunFam" id="3.40.50.300:FF:000171">
    <property type="entry name" value="Dynamin-like 120 kDa protein, mitochondrial"/>
    <property type="match status" value="1"/>
</dbReference>
<dbReference type="GO" id="GO:0016559">
    <property type="term" value="P:peroxisome fission"/>
    <property type="evidence" value="ECO:0007669"/>
    <property type="project" value="TreeGrafter"/>
</dbReference>
<dbReference type="GO" id="GO:0006915">
    <property type="term" value="P:apoptotic process"/>
    <property type="evidence" value="ECO:0007669"/>
    <property type="project" value="UniProtKB-KW"/>
</dbReference>
<dbReference type="GO" id="GO:0008289">
    <property type="term" value="F:lipid binding"/>
    <property type="evidence" value="ECO:0007669"/>
    <property type="project" value="UniProtKB-KW"/>
</dbReference>
<dbReference type="GO" id="GO:0006897">
    <property type="term" value="P:endocytosis"/>
    <property type="evidence" value="ECO:0007669"/>
    <property type="project" value="TreeGrafter"/>
</dbReference>
<keyword evidence="13" id="KW-0496">Mitochondrion</keyword>
<evidence type="ECO:0000256" key="12">
    <source>
        <dbReference type="ARBA" id="ARBA00023121"/>
    </source>
</evidence>
<dbReference type="InterPro" id="IPR045817">
    <property type="entry name" value="OPA1_C"/>
</dbReference>